<dbReference type="AlphaFoldDB" id="A0A8K0K2F0"/>
<dbReference type="SUPFAM" id="SSF51735">
    <property type="entry name" value="NAD(P)-binding Rossmann-fold domains"/>
    <property type="match status" value="1"/>
</dbReference>
<dbReference type="EMBL" id="KZ308279">
    <property type="protein sequence ID" value="KAG8226392.1"/>
    <property type="molecule type" value="Genomic_DNA"/>
</dbReference>
<comment type="caution">
    <text evidence="2">The sequence shown here is derived from an EMBL/GenBank/DDBJ whole genome shotgun (WGS) entry which is preliminary data.</text>
</comment>
<feature type="domain" description="NAD-dependent epimerase/dehydratase" evidence="1">
    <location>
        <begin position="8"/>
        <end position="57"/>
    </location>
</feature>
<dbReference type="InterPro" id="IPR001509">
    <property type="entry name" value="Epimerase_deHydtase"/>
</dbReference>
<dbReference type="PANTHER" id="PTHR43238:SF1">
    <property type="entry name" value="GDP-L-FUCOSE SYNTHASE"/>
    <property type="match status" value="1"/>
</dbReference>
<dbReference type="Pfam" id="PF01370">
    <property type="entry name" value="Epimerase"/>
    <property type="match status" value="1"/>
</dbReference>
<evidence type="ECO:0000313" key="3">
    <source>
        <dbReference type="Proteomes" id="UP000792457"/>
    </source>
</evidence>
<keyword evidence="3" id="KW-1185">Reference proteome</keyword>
<gene>
    <name evidence="2" type="ORF">J437_LFUL011930</name>
</gene>
<accession>A0A8K0K2F0</accession>
<reference evidence="2" key="2">
    <citation type="submission" date="2017-10" db="EMBL/GenBank/DDBJ databases">
        <title>Ladona fulva Genome sequencing and assembly.</title>
        <authorList>
            <person name="Murali S."/>
            <person name="Richards S."/>
            <person name="Bandaranaike D."/>
            <person name="Bellair M."/>
            <person name="Blankenburg K."/>
            <person name="Chao H."/>
            <person name="Dinh H."/>
            <person name="Doddapaneni H."/>
            <person name="Dugan-Rocha S."/>
            <person name="Elkadiri S."/>
            <person name="Gnanaolivu R."/>
            <person name="Hernandez B."/>
            <person name="Skinner E."/>
            <person name="Javaid M."/>
            <person name="Lee S."/>
            <person name="Li M."/>
            <person name="Ming W."/>
            <person name="Munidasa M."/>
            <person name="Muniz J."/>
            <person name="Nguyen L."/>
            <person name="Hughes D."/>
            <person name="Osuji N."/>
            <person name="Pu L.-L."/>
            <person name="Puazo M."/>
            <person name="Qu C."/>
            <person name="Quiroz J."/>
            <person name="Raj R."/>
            <person name="Weissenberger G."/>
            <person name="Xin Y."/>
            <person name="Zou X."/>
            <person name="Han Y."/>
            <person name="Worley K."/>
            <person name="Muzny D."/>
            <person name="Gibbs R."/>
        </authorList>
    </citation>
    <scope>NUCLEOTIDE SEQUENCE</scope>
    <source>
        <strain evidence="2">Sampled in the wild</strain>
    </source>
</reference>
<dbReference type="PANTHER" id="PTHR43238">
    <property type="entry name" value="GDP-L-FUCOSE SYNTHASE"/>
    <property type="match status" value="1"/>
</dbReference>
<reference evidence="2" key="1">
    <citation type="submission" date="2013-04" db="EMBL/GenBank/DDBJ databases">
        <authorList>
            <person name="Qu J."/>
            <person name="Murali S.C."/>
            <person name="Bandaranaike D."/>
            <person name="Bellair M."/>
            <person name="Blankenburg K."/>
            <person name="Chao H."/>
            <person name="Dinh H."/>
            <person name="Doddapaneni H."/>
            <person name="Downs B."/>
            <person name="Dugan-Rocha S."/>
            <person name="Elkadiri S."/>
            <person name="Gnanaolivu R.D."/>
            <person name="Hernandez B."/>
            <person name="Javaid M."/>
            <person name="Jayaseelan J.C."/>
            <person name="Lee S."/>
            <person name="Li M."/>
            <person name="Ming W."/>
            <person name="Munidasa M."/>
            <person name="Muniz J."/>
            <person name="Nguyen L."/>
            <person name="Ongeri F."/>
            <person name="Osuji N."/>
            <person name="Pu L.-L."/>
            <person name="Puazo M."/>
            <person name="Qu C."/>
            <person name="Quiroz J."/>
            <person name="Raj R."/>
            <person name="Weissenberger G."/>
            <person name="Xin Y."/>
            <person name="Zou X."/>
            <person name="Han Y."/>
            <person name="Richards S."/>
            <person name="Worley K."/>
            <person name="Muzny D."/>
            <person name="Gibbs R."/>
        </authorList>
    </citation>
    <scope>NUCLEOTIDE SEQUENCE</scope>
    <source>
        <strain evidence="2">Sampled in the wild</strain>
    </source>
</reference>
<evidence type="ECO:0000259" key="1">
    <source>
        <dbReference type="Pfam" id="PF01370"/>
    </source>
</evidence>
<proteinExistence type="predicted"/>
<dbReference type="Proteomes" id="UP000792457">
    <property type="component" value="Unassembled WGS sequence"/>
</dbReference>
<dbReference type="InterPro" id="IPR036291">
    <property type="entry name" value="NAD(P)-bd_dom_sf"/>
</dbReference>
<dbReference type="Gene3D" id="3.90.25.10">
    <property type="entry name" value="UDP-galactose 4-epimerase, domain 1"/>
    <property type="match status" value="2"/>
</dbReference>
<evidence type="ECO:0000313" key="2">
    <source>
        <dbReference type="EMBL" id="KAG8226392.1"/>
    </source>
</evidence>
<sequence length="133" mass="15146">MICAQVHSAKLENKPTVQVLGTGKPLRQFIYSKDLGKLIVWVLREYPEVQPIILSVGEEDEVSIKDAAVAIKDAFGYEGELVFDTSAADGQFKKTASNAKLRKYLLDFKFTPFCQAIKETVDWYNENYEHIRK</sequence>
<organism evidence="2 3">
    <name type="scientific">Ladona fulva</name>
    <name type="common">Scarce chaser dragonfly</name>
    <name type="synonym">Libellula fulva</name>
    <dbReference type="NCBI Taxonomy" id="123851"/>
    <lineage>
        <taxon>Eukaryota</taxon>
        <taxon>Metazoa</taxon>
        <taxon>Ecdysozoa</taxon>
        <taxon>Arthropoda</taxon>
        <taxon>Hexapoda</taxon>
        <taxon>Insecta</taxon>
        <taxon>Pterygota</taxon>
        <taxon>Palaeoptera</taxon>
        <taxon>Odonata</taxon>
        <taxon>Epiprocta</taxon>
        <taxon>Anisoptera</taxon>
        <taxon>Libelluloidea</taxon>
        <taxon>Libellulidae</taxon>
        <taxon>Ladona</taxon>
    </lineage>
</organism>
<protein>
    <recommendedName>
        <fullName evidence="1">NAD-dependent epimerase/dehydratase domain-containing protein</fullName>
    </recommendedName>
</protein>
<dbReference type="GO" id="GO:0050577">
    <property type="term" value="F:GDP-L-fucose synthase activity"/>
    <property type="evidence" value="ECO:0007669"/>
    <property type="project" value="TreeGrafter"/>
</dbReference>
<dbReference type="OrthoDB" id="202470at2759"/>
<name>A0A8K0K2F0_LADFU</name>